<evidence type="ECO:0000313" key="2">
    <source>
        <dbReference type="Proteomes" id="UP000030161"/>
    </source>
</evidence>
<sequence>MIVQEFWKSIILNKPKHFISMGCRYMWLLAAFVQDKDPNGLNTTKLRNYPKKMLMRLKGQWKRKRKRKKKGK</sequence>
<protein>
    <submittedName>
        <fullName evidence="1">DNA polymerase gamma 1</fullName>
    </submittedName>
</protein>
<gene>
    <name evidence="1" type="ORF">MG3_04652</name>
</gene>
<organism evidence="1 2">
    <name type="scientific">Candida albicans P78048</name>
    <dbReference type="NCBI Taxonomy" id="1094989"/>
    <lineage>
        <taxon>Eukaryota</taxon>
        <taxon>Fungi</taxon>
        <taxon>Dikarya</taxon>
        <taxon>Ascomycota</taxon>
        <taxon>Saccharomycotina</taxon>
        <taxon>Pichiomycetes</taxon>
        <taxon>Debaryomycetaceae</taxon>
        <taxon>Candida/Lodderomyces clade</taxon>
        <taxon>Candida</taxon>
    </lineage>
</organism>
<reference evidence="1 2" key="1">
    <citation type="submission" date="2013-12" db="EMBL/GenBank/DDBJ databases">
        <title>The Genome Sequence of Candida albicans P78048.</title>
        <authorList>
            <consortium name="The Broad Institute Genome Sequencing Platform"/>
            <consortium name="The Broad Institute Genome Sequencing Center for Infectious Disease"/>
            <person name="Cuomo C."/>
            <person name="Bennett R."/>
            <person name="Hirakawa M."/>
            <person name="Noverr M."/>
            <person name="Mitchell A."/>
            <person name="Young S.K."/>
            <person name="Zeng Q."/>
            <person name="Gargeya S."/>
            <person name="Fitzgerald M."/>
            <person name="Abouelleil A."/>
            <person name="Alvarado L."/>
            <person name="Berlin A.M."/>
            <person name="Chapman S.B."/>
            <person name="Dewar J."/>
            <person name="Goldberg J."/>
            <person name="Griggs A."/>
            <person name="Gujja S."/>
            <person name="Hansen M."/>
            <person name="Howarth C."/>
            <person name="Imamovic A."/>
            <person name="Larimer J."/>
            <person name="McCowan C."/>
            <person name="Murphy C."/>
            <person name="Pearson M."/>
            <person name="Priest M."/>
            <person name="Roberts A."/>
            <person name="Saif S."/>
            <person name="Shea T."/>
            <person name="Sykes S."/>
            <person name="Wortman J."/>
            <person name="Nusbaum C."/>
            <person name="Birren B."/>
        </authorList>
    </citation>
    <scope>NUCLEOTIDE SEQUENCE [LARGE SCALE GENOMIC DNA]</scope>
    <source>
        <strain evidence="1 2">P78048</strain>
    </source>
</reference>
<proteinExistence type="predicted"/>
<comment type="caution">
    <text evidence="1">The sequence shown here is derived from an EMBL/GenBank/DDBJ whole genome shotgun (WGS) entry which is preliminary data.</text>
</comment>
<dbReference type="Proteomes" id="UP000030161">
    <property type="component" value="Unassembled WGS sequence"/>
</dbReference>
<name>A0AB34PMQ1_CANAX</name>
<accession>A0AB34PMQ1</accession>
<dbReference type="AlphaFoldDB" id="A0AB34PMQ1"/>
<evidence type="ECO:0000313" key="1">
    <source>
        <dbReference type="EMBL" id="KGR07376.1"/>
    </source>
</evidence>
<dbReference type="EMBL" id="AJIX01000033">
    <property type="protein sequence ID" value="KGR07376.1"/>
    <property type="molecule type" value="Genomic_DNA"/>
</dbReference>